<name>A9KFT5_COXBN</name>
<dbReference type="KEGG" id="cbd:CBUD_1321"/>
<dbReference type="GO" id="GO:0046872">
    <property type="term" value="F:metal ion binding"/>
    <property type="evidence" value="ECO:0007669"/>
    <property type="project" value="UniProtKB-KW"/>
</dbReference>
<evidence type="ECO:0000259" key="8">
    <source>
        <dbReference type="Pfam" id="PF01850"/>
    </source>
</evidence>
<dbReference type="EMBL" id="CP000733">
    <property type="protein sequence ID" value="ABS77259.2"/>
    <property type="molecule type" value="Genomic_DNA"/>
</dbReference>
<feature type="domain" description="PIN" evidence="8">
    <location>
        <begin position="6"/>
        <end position="116"/>
    </location>
</feature>
<dbReference type="AlphaFoldDB" id="A9KFT5"/>
<dbReference type="Pfam" id="PF01850">
    <property type="entry name" value="PIN"/>
    <property type="match status" value="1"/>
</dbReference>
<evidence type="ECO:0000313" key="10">
    <source>
        <dbReference type="Proteomes" id="UP000008555"/>
    </source>
</evidence>
<dbReference type="HOGENOM" id="CLU_118482_0_1_6"/>
<dbReference type="SUPFAM" id="SSF88723">
    <property type="entry name" value="PIN domain-like"/>
    <property type="match status" value="1"/>
</dbReference>
<evidence type="ECO:0000256" key="5">
    <source>
        <dbReference type="ARBA" id="ARBA00022801"/>
    </source>
</evidence>
<keyword evidence="3" id="KW-0540">Nuclease</keyword>
<dbReference type="Proteomes" id="UP000008555">
    <property type="component" value="Chromosome"/>
</dbReference>
<accession>A9KFT5</accession>
<keyword evidence="6" id="KW-0460">Magnesium</keyword>
<evidence type="ECO:0000256" key="6">
    <source>
        <dbReference type="ARBA" id="ARBA00022842"/>
    </source>
</evidence>
<comment type="cofactor">
    <cofactor evidence="1">
        <name>Mg(2+)</name>
        <dbReference type="ChEBI" id="CHEBI:18420"/>
    </cofactor>
</comment>
<comment type="similarity">
    <text evidence="7">Belongs to the PINc/VapC protein family.</text>
</comment>
<sequence length="130" mass="14382">MTMLLLLDTDIIIDFLRGQESAVKFIEKTAAKVVCHISTLTIAELYVGARDGEEYGVLERFLQIFTAIEVSPQIAQLGGLFRRDYGKSHGTGLADAIIAATTQCISAKLVTLNKKHYPMLKNIHVPYLKS</sequence>
<evidence type="ECO:0000256" key="4">
    <source>
        <dbReference type="ARBA" id="ARBA00022723"/>
    </source>
</evidence>
<evidence type="ECO:0000256" key="7">
    <source>
        <dbReference type="ARBA" id="ARBA00038093"/>
    </source>
</evidence>
<reference evidence="9 10" key="1">
    <citation type="journal article" date="2009" name="Infect. Immun.">
        <title>Comparative genomics reveal extensive transposon-mediated genomic plasticity and diversity among potential effector proteins within the genus Coxiella.</title>
        <authorList>
            <person name="Beare P.A."/>
            <person name="Unsworth N."/>
            <person name="Andoh M."/>
            <person name="Voth D.E."/>
            <person name="Omsland A."/>
            <person name="Gilk S.D."/>
            <person name="Williams K.P."/>
            <person name="Sobral B.W."/>
            <person name="Kupko J.J.III."/>
            <person name="Porcella S.F."/>
            <person name="Samuel J.E."/>
            <person name="Heinzen R.A."/>
        </authorList>
    </citation>
    <scope>NUCLEOTIDE SEQUENCE [LARGE SCALE GENOMIC DNA]</scope>
    <source>
        <strain evidence="9 10">Dugway 5J108-111</strain>
    </source>
</reference>
<keyword evidence="4" id="KW-0479">Metal-binding</keyword>
<evidence type="ECO:0000256" key="1">
    <source>
        <dbReference type="ARBA" id="ARBA00001946"/>
    </source>
</evidence>
<dbReference type="PANTHER" id="PTHR33653:SF1">
    <property type="entry name" value="RIBONUCLEASE VAPC2"/>
    <property type="match status" value="1"/>
</dbReference>
<evidence type="ECO:0000313" key="9">
    <source>
        <dbReference type="EMBL" id="ABS77259.2"/>
    </source>
</evidence>
<dbReference type="CDD" id="cd18741">
    <property type="entry name" value="PIN_VapC4-5_FitB-like"/>
    <property type="match status" value="1"/>
</dbReference>
<evidence type="ECO:0000256" key="3">
    <source>
        <dbReference type="ARBA" id="ARBA00022722"/>
    </source>
</evidence>
<dbReference type="InterPro" id="IPR029060">
    <property type="entry name" value="PIN-like_dom_sf"/>
</dbReference>
<dbReference type="PANTHER" id="PTHR33653">
    <property type="entry name" value="RIBONUCLEASE VAPC2"/>
    <property type="match status" value="1"/>
</dbReference>
<organism evidence="9 10">
    <name type="scientific">Coxiella burnetii (strain Dugway 5J108-111)</name>
    <dbReference type="NCBI Taxonomy" id="434922"/>
    <lineage>
        <taxon>Bacteria</taxon>
        <taxon>Pseudomonadati</taxon>
        <taxon>Pseudomonadota</taxon>
        <taxon>Gammaproteobacteria</taxon>
        <taxon>Legionellales</taxon>
        <taxon>Coxiellaceae</taxon>
        <taxon>Coxiella</taxon>
    </lineage>
</organism>
<keyword evidence="5" id="KW-0378">Hydrolase</keyword>
<evidence type="ECO:0000256" key="2">
    <source>
        <dbReference type="ARBA" id="ARBA00022649"/>
    </source>
</evidence>
<dbReference type="Gene3D" id="3.40.50.1010">
    <property type="entry name" value="5'-nuclease"/>
    <property type="match status" value="1"/>
</dbReference>
<gene>
    <name evidence="9" type="ordered locus">CBUD_1321</name>
</gene>
<dbReference type="InterPro" id="IPR002716">
    <property type="entry name" value="PIN_dom"/>
</dbReference>
<proteinExistence type="inferred from homology"/>
<protein>
    <submittedName>
        <fullName evidence="9">PIN domain protein</fullName>
    </submittedName>
</protein>
<dbReference type="RefSeq" id="WP_010958096.1">
    <property type="nucleotide sequence ID" value="NC_009727.1"/>
</dbReference>
<dbReference type="GO" id="GO:0004518">
    <property type="term" value="F:nuclease activity"/>
    <property type="evidence" value="ECO:0007669"/>
    <property type="project" value="UniProtKB-KW"/>
</dbReference>
<keyword evidence="2" id="KW-1277">Toxin-antitoxin system</keyword>
<dbReference type="InterPro" id="IPR050556">
    <property type="entry name" value="Type_II_TA_system_RNase"/>
</dbReference>
<dbReference type="GO" id="GO:0016787">
    <property type="term" value="F:hydrolase activity"/>
    <property type="evidence" value="ECO:0007669"/>
    <property type="project" value="UniProtKB-KW"/>
</dbReference>